<accession>A0ABQ8BF59</accession>
<reference evidence="2 3" key="1">
    <citation type="submission" date="2021-05" db="EMBL/GenBank/DDBJ databases">
        <title>Genome Assembly of Synthetic Allotetraploid Brassica napus Reveals Homoeologous Exchanges between Subgenomes.</title>
        <authorList>
            <person name="Davis J.T."/>
        </authorList>
    </citation>
    <scope>NUCLEOTIDE SEQUENCE [LARGE SCALE GENOMIC DNA]</scope>
    <source>
        <strain evidence="3">cv. Da-Ae</strain>
        <tissue evidence="2">Seedling</tissue>
    </source>
</reference>
<name>A0ABQ8BF59_BRANA</name>
<organism evidence="2 3">
    <name type="scientific">Brassica napus</name>
    <name type="common">Rape</name>
    <dbReference type="NCBI Taxonomy" id="3708"/>
    <lineage>
        <taxon>Eukaryota</taxon>
        <taxon>Viridiplantae</taxon>
        <taxon>Streptophyta</taxon>
        <taxon>Embryophyta</taxon>
        <taxon>Tracheophyta</taxon>
        <taxon>Spermatophyta</taxon>
        <taxon>Magnoliopsida</taxon>
        <taxon>eudicotyledons</taxon>
        <taxon>Gunneridae</taxon>
        <taxon>Pentapetalae</taxon>
        <taxon>rosids</taxon>
        <taxon>malvids</taxon>
        <taxon>Brassicales</taxon>
        <taxon>Brassicaceae</taxon>
        <taxon>Brassiceae</taxon>
        <taxon>Brassica</taxon>
    </lineage>
</organism>
<proteinExistence type="predicted"/>
<sequence length="150" mass="17053">MVKAEKNNPGWSKFGSENPPHAKFPAPTPSMILIIIIINGFQCKHVDYHHEQSFKAKGIAGNIVHPVAKTNAIVAGLIQSNYFEAFFHRISQSSEYLVSYLNHFNPISLCGMTYCLEHPSREILLMPFEPNPYCIYEFVCLFMFPLLLGF</sequence>
<evidence type="ECO:0000313" key="3">
    <source>
        <dbReference type="Proteomes" id="UP000824890"/>
    </source>
</evidence>
<evidence type="ECO:0000256" key="1">
    <source>
        <dbReference type="SAM" id="MobiDB-lite"/>
    </source>
</evidence>
<keyword evidence="3" id="KW-1185">Reference proteome</keyword>
<comment type="caution">
    <text evidence="2">The sequence shown here is derived from an EMBL/GenBank/DDBJ whole genome shotgun (WGS) entry which is preliminary data.</text>
</comment>
<dbReference type="Proteomes" id="UP000824890">
    <property type="component" value="Unassembled WGS sequence"/>
</dbReference>
<protein>
    <submittedName>
        <fullName evidence="2">Uncharacterized protein</fullName>
    </submittedName>
</protein>
<gene>
    <name evidence="2" type="ORF">HID58_042977</name>
</gene>
<evidence type="ECO:0000313" key="2">
    <source>
        <dbReference type="EMBL" id="KAH0903474.1"/>
    </source>
</evidence>
<feature type="region of interest" description="Disordered" evidence="1">
    <location>
        <begin position="1"/>
        <end position="21"/>
    </location>
</feature>
<dbReference type="EMBL" id="JAGKQM010000011">
    <property type="protein sequence ID" value="KAH0903474.1"/>
    <property type="molecule type" value="Genomic_DNA"/>
</dbReference>